<organism evidence="2">
    <name type="scientific">freshwater metagenome</name>
    <dbReference type="NCBI Taxonomy" id="449393"/>
    <lineage>
        <taxon>unclassified sequences</taxon>
        <taxon>metagenomes</taxon>
        <taxon>ecological metagenomes</taxon>
    </lineage>
</organism>
<reference evidence="2" key="1">
    <citation type="submission" date="2020-05" db="EMBL/GenBank/DDBJ databases">
        <authorList>
            <person name="Chiriac C."/>
            <person name="Salcher M."/>
            <person name="Ghai R."/>
            <person name="Kavagutti S V."/>
        </authorList>
    </citation>
    <scope>NUCLEOTIDE SEQUENCE</scope>
</reference>
<feature type="transmembrane region" description="Helical" evidence="1">
    <location>
        <begin position="662"/>
        <end position="683"/>
    </location>
</feature>
<dbReference type="EMBL" id="CAFBMR010000055">
    <property type="protein sequence ID" value="CAB4918905.1"/>
    <property type="molecule type" value="Genomic_DNA"/>
</dbReference>
<dbReference type="Pfam" id="PF19516">
    <property type="entry name" value="DUF6049"/>
    <property type="match status" value="1"/>
</dbReference>
<gene>
    <name evidence="2" type="ORF">UFOPK3610_01291</name>
</gene>
<evidence type="ECO:0000256" key="1">
    <source>
        <dbReference type="SAM" id="Phobius"/>
    </source>
</evidence>
<name>A0A6J7HRK7_9ZZZZ</name>
<dbReference type="AlphaFoldDB" id="A0A6J7HRK7"/>
<dbReference type="InterPro" id="IPR046112">
    <property type="entry name" value="DUF6049"/>
</dbReference>
<accession>A0A6J7HRK7</accession>
<keyword evidence="1" id="KW-1133">Transmembrane helix</keyword>
<protein>
    <submittedName>
        <fullName evidence="2">Unannotated protein</fullName>
    </submittedName>
</protein>
<evidence type="ECO:0000313" key="2">
    <source>
        <dbReference type="EMBL" id="CAB4918905.1"/>
    </source>
</evidence>
<keyword evidence="1" id="KW-0812">Transmembrane</keyword>
<sequence length="705" mass="74807">MRRSLTLCVAAFTLLGLLSALGGVPATASLSAAPAADTPDPVRISLTRVSPSILTEKDNLIIAGSVANASFTEFDDVMVQLRLSNGPLANRAQLGRVTAGNPSWDGDVVSGSTVSVAGVLGVGGRAQFRIELPASALPVSTAGAYSLGVEVVASDGGNYDRRGMARTLLPWMPTSQQLSPTRLAWIWPLADSPSRDERGVLLGERTQEEISLGGRLRNLVEIGAKNSTDVTWLADPALLQTVQAMTQGYLVDIDGNVEPGTRSGQARTWITLLNDATSQGAQSSMWVLPYADVDAGGLHHNGLDRDLVRAITTASPTASDALGHTPQGGLAWAPSGGFDPGTIETLAGTGVRVVVMRDSALPATDSAITPTGSAELDTADGPLRAILLDTGLRESLSMRQQTSTQILLARQRFLAELAFVAMEAPSIPRTLIAGPSSPRWDPSGALLRDLMRVIHTTSWIDPVPLSVVLADAPSAIPRTVAPYVGQSMELPKYYFDHIKQAQNKLTSLSTVLADPTSLTEPALATLLRAESTAWRFHISDGEELINSVDSALNNIQNSIHVISRNDVILSGDTGSIPVTIANDLDQQVTVGLRLVGTPTARLDAQTVTDIVIEPGKRASVVVPVRVVGSESVQVAVQLLDGNDTQFGKSSAMQLQTTAYSRAARWFTIGAAILLALMVLFDIYRRVRHRRRKQSSLLETGSVINT</sequence>
<keyword evidence="1" id="KW-0472">Membrane</keyword>
<proteinExistence type="predicted"/>